<organism evidence="3 4">
    <name type="scientific">Candidatus Nealsonbacteria bacterium CG15_BIG_FIL_POST_REV_8_21_14_020_37_12</name>
    <dbReference type="NCBI Taxonomy" id="1974716"/>
    <lineage>
        <taxon>Bacteria</taxon>
        <taxon>Candidatus Nealsoniibacteriota</taxon>
    </lineage>
</organism>
<proteinExistence type="predicted"/>
<evidence type="ECO:0008006" key="5">
    <source>
        <dbReference type="Google" id="ProtNLM"/>
    </source>
</evidence>
<gene>
    <name evidence="3" type="ORF">COW25_00555</name>
</gene>
<evidence type="ECO:0000256" key="2">
    <source>
        <dbReference type="SAM" id="SignalP"/>
    </source>
</evidence>
<dbReference type="Proteomes" id="UP000230215">
    <property type="component" value="Unassembled WGS sequence"/>
</dbReference>
<feature type="non-terminal residue" evidence="3">
    <location>
        <position position="194"/>
    </location>
</feature>
<comment type="caution">
    <text evidence="3">The sequence shown here is derived from an EMBL/GenBank/DDBJ whole genome shotgun (WGS) entry which is preliminary data.</text>
</comment>
<evidence type="ECO:0000256" key="1">
    <source>
        <dbReference type="SAM" id="Coils"/>
    </source>
</evidence>
<accession>A0A2M7H1R7</accession>
<keyword evidence="2" id="KW-0732">Signal</keyword>
<sequence length="194" mass="21650">MQNHNSKFKNFTFYIVTLIFALSTLNLAAAADLKGSIDRKTQELLEITDKINENQKILDAAQGQSRTLKGEIKKINSNINQVNLSIKSSELTIDKLELEVDSLRDEISDAEKEVSLKEKAVAQILREFQKGDDETPFMIFLKNKSLADSVFEMQNLADLSNGLSVEINSLKEAKGNLSGKLGETSDKKQNVQVE</sequence>
<evidence type="ECO:0000313" key="3">
    <source>
        <dbReference type="EMBL" id="PIW35250.1"/>
    </source>
</evidence>
<dbReference type="AlphaFoldDB" id="A0A2M7H1R7"/>
<protein>
    <recommendedName>
        <fullName evidence="5">Peptidase M23</fullName>
    </recommendedName>
</protein>
<feature type="chain" id="PRO_5014960813" description="Peptidase M23" evidence="2">
    <location>
        <begin position="31"/>
        <end position="194"/>
    </location>
</feature>
<reference evidence="4" key="1">
    <citation type="submission" date="2017-09" db="EMBL/GenBank/DDBJ databases">
        <title>Depth-based differentiation of microbial function through sediment-hosted aquifers and enrichment of novel symbionts in the deep terrestrial subsurface.</title>
        <authorList>
            <person name="Probst A.J."/>
            <person name="Ladd B."/>
            <person name="Jarett J.K."/>
            <person name="Geller-Mcgrath D.E."/>
            <person name="Sieber C.M.K."/>
            <person name="Emerson J.B."/>
            <person name="Anantharaman K."/>
            <person name="Thomas B.C."/>
            <person name="Malmstrom R."/>
            <person name="Stieglmeier M."/>
            <person name="Klingl A."/>
            <person name="Woyke T."/>
            <person name="Ryan C.M."/>
            <person name="Banfield J.F."/>
        </authorList>
    </citation>
    <scope>NUCLEOTIDE SEQUENCE [LARGE SCALE GENOMIC DNA]</scope>
</reference>
<name>A0A2M7H1R7_9BACT</name>
<feature type="coiled-coil region" evidence="1">
    <location>
        <begin position="58"/>
        <end position="127"/>
    </location>
</feature>
<dbReference type="Gene3D" id="6.10.250.3150">
    <property type="match status" value="1"/>
</dbReference>
<keyword evidence="1" id="KW-0175">Coiled coil</keyword>
<dbReference type="EMBL" id="PFGB01000017">
    <property type="protein sequence ID" value="PIW35250.1"/>
    <property type="molecule type" value="Genomic_DNA"/>
</dbReference>
<evidence type="ECO:0000313" key="4">
    <source>
        <dbReference type="Proteomes" id="UP000230215"/>
    </source>
</evidence>
<feature type="signal peptide" evidence="2">
    <location>
        <begin position="1"/>
        <end position="30"/>
    </location>
</feature>